<reference evidence="2 3" key="1">
    <citation type="submission" date="2018-03" db="EMBL/GenBank/DDBJ databases">
        <title>Genomic Encyclopedia of Archaeal and Bacterial Type Strains, Phase II (KMG-II): from individual species to whole genera.</title>
        <authorList>
            <person name="Goeker M."/>
        </authorList>
    </citation>
    <scope>NUCLEOTIDE SEQUENCE [LARGE SCALE GENOMIC DNA]</scope>
    <source>
        <strain evidence="2 3">DSM 100346</strain>
    </source>
</reference>
<keyword evidence="3" id="KW-1185">Reference proteome</keyword>
<evidence type="ECO:0000313" key="2">
    <source>
        <dbReference type="EMBL" id="PWJ59063.1"/>
    </source>
</evidence>
<name>A0A316AMV7_9BACT</name>
<gene>
    <name evidence="2" type="ORF">CLV98_103436</name>
</gene>
<evidence type="ECO:0000259" key="1">
    <source>
        <dbReference type="Pfam" id="PF00144"/>
    </source>
</evidence>
<dbReference type="PANTHER" id="PTHR46825:SF9">
    <property type="entry name" value="BETA-LACTAMASE-RELATED DOMAIN-CONTAINING PROTEIN"/>
    <property type="match status" value="1"/>
</dbReference>
<dbReference type="EMBL" id="QGDT01000003">
    <property type="protein sequence ID" value="PWJ59063.1"/>
    <property type="molecule type" value="Genomic_DNA"/>
</dbReference>
<dbReference type="SUPFAM" id="SSF56601">
    <property type="entry name" value="beta-lactamase/transpeptidase-like"/>
    <property type="match status" value="1"/>
</dbReference>
<protein>
    <submittedName>
        <fullName evidence="2">CubicO group peptidase (Beta-lactamase class C family)</fullName>
    </submittedName>
</protein>
<evidence type="ECO:0000313" key="3">
    <source>
        <dbReference type="Proteomes" id="UP000245880"/>
    </source>
</evidence>
<accession>A0A316AMV7</accession>
<sequence length="338" mass="38151">MLILSPILSLIIMLHIGHPFQAMPETNDWKHRLDSLSHSKDFNGVIMLAQGDSVLFRAVRGYADLSMKRELKATDRFVIGSISKQITAVLIMKLIEKTEIDPHDRISRYLPELNQSWADTVTVHHLLSHTHGIAEMDAPLQFEPGSQFQYSQLGYELLAVIAERITQQSFEELSTQLFREAEMPETMHPTNRTFLNLVKAYTTAEDGSAHLETNSLMYDVAAGGFVSTAQDLLQWTRLLQTGRLIKEASLQKMIRPYALRNHPVLGALNYGYGLTFLPGEESVQVGAFGYVPGFASACFYYPEGKYTLVVLENVAKTPERFKNTFSIHTKAMEIVKHM</sequence>
<proteinExistence type="predicted"/>
<dbReference type="Proteomes" id="UP000245880">
    <property type="component" value="Unassembled WGS sequence"/>
</dbReference>
<dbReference type="Pfam" id="PF00144">
    <property type="entry name" value="Beta-lactamase"/>
    <property type="match status" value="1"/>
</dbReference>
<comment type="caution">
    <text evidence="2">The sequence shown here is derived from an EMBL/GenBank/DDBJ whole genome shotgun (WGS) entry which is preliminary data.</text>
</comment>
<dbReference type="InterPro" id="IPR012338">
    <property type="entry name" value="Beta-lactam/transpept-like"/>
</dbReference>
<dbReference type="Gene3D" id="3.40.710.10">
    <property type="entry name" value="DD-peptidase/beta-lactamase superfamily"/>
    <property type="match status" value="1"/>
</dbReference>
<feature type="domain" description="Beta-lactamase-related" evidence="1">
    <location>
        <begin position="42"/>
        <end position="322"/>
    </location>
</feature>
<dbReference type="InterPro" id="IPR050491">
    <property type="entry name" value="AmpC-like"/>
</dbReference>
<dbReference type="OrthoDB" id="9793489at2"/>
<dbReference type="AlphaFoldDB" id="A0A316AMV7"/>
<organism evidence="2 3">
    <name type="scientific">Dyadobacter jejuensis</name>
    <dbReference type="NCBI Taxonomy" id="1082580"/>
    <lineage>
        <taxon>Bacteria</taxon>
        <taxon>Pseudomonadati</taxon>
        <taxon>Bacteroidota</taxon>
        <taxon>Cytophagia</taxon>
        <taxon>Cytophagales</taxon>
        <taxon>Spirosomataceae</taxon>
        <taxon>Dyadobacter</taxon>
    </lineage>
</organism>
<dbReference type="InterPro" id="IPR001466">
    <property type="entry name" value="Beta-lactam-related"/>
</dbReference>
<dbReference type="RefSeq" id="WP_109673962.1">
    <property type="nucleotide sequence ID" value="NZ_QGDT01000003.1"/>
</dbReference>
<dbReference type="PANTHER" id="PTHR46825">
    <property type="entry name" value="D-ALANYL-D-ALANINE-CARBOXYPEPTIDASE/ENDOPEPTIDASE AMPH"/>
    <property type="match status" value="1"/>
</dbReference>